<feature type="compositionally biased region" description="Polar residues" evidence="5">
    <location>
        <begin position="418"/>
        <end position="429"/>
    </location>
</feature>
<dbReference type="InterPro" id="IPR050956">
    <property type="entry name" value="2C_system_His_kinase"/>
</dbReference>
<dbReference type="PANTHER" id="PTHR43719">
    <property type="entry name" value="TWO-COMPONENT HISTIDINE KINASE"/>
    <property type="match status" value="1"/>
</dbReference>
<dbReference type="InterPro" id="IPR003594">
    <property type="entry name" value="HATPase_dom"/>
</dbReference>
<gene>
    <name evidence="8" type="ORF">AKO1_011951</name>
</gene>
<sequence length="562" mass="62571">MTVVAEGSIDNMQVASLRAVPLSKYNNIPRGLVHYVMRIKEPVILQVNNCQEAHAQFSKEIINPRVRSVMCCPVVRSNMCKGVLYLENEVNEDAFSVRHAEIMSILTNQISMALENARISNVLESTRRMRSTTYQLEQTQKKLEEFIDILCHELRNPLAIICGNNDYMNDLIVQIQQLTSTTLDETKYNQVHEEAIDVLGTTMLASEQLKDMIDNVLTVSMLENKSVKLQHSAFDVLDVIRQAILQFKDKATEKNLTLEESTPSGELCVMGDAKRLKEILVNILTCCIKFNVSDKNKITVFCNEKDAIDVNSGNSNRSTIEFKIQVSGAGWDKDQMIATMIDSNESVPSSTSAKLGFKISRQLCELMGGSLQYENTSKDYMEIFFSVVFDLVPAPSTHNTDDDATSTVSTVSDDSNALSTNSNTGSTDGNRPRGSITNGKRALVVDDDPINQKILSRILRTRGGLYVDIASDGLEAVDMVSNNFYDIVMMDMEMPIMGGLEATAKIRLMESERKESRALPIIAVSGNADAKEKTRKAGMQGYVIKPYMANEIFSVVERLINV</sequence>
<dbReference type="GO" id="GO:0000155">
    <property type="term" value="F:phosphorelay sensor kinase activity"/>
    <property type="evidence" value="ECO:0007669"/>
    <property type="project" value="InterPro"/>
</dbReference>
<evidence type="ECO:0000256" key="3">
    <source>
        <dbReference type="ARBA" id="ARBA00022777"/>
    </source>
</evidence>
<evidence type="ECO:0000256" key="2">
    <source>
        <dbReference type="ARBA" id="ARBA00022679"/>
    </source>
</evidence>
<dbReference type="InterPro" id="IPR036097">
    <property type="entry name" value="HisK_dim/P_sf"/>
</dbReference>
<dbReference type="Gene3D" id="1.10.287.130">
    <property type="match status" value="1"/>
</dbReference>
<dbReference type="Gene3D" id="3.30.450.40">
    <property type="match status" value="1"/>
</dbReference>
<dbReference type="Proteomes" id="UP001431209">
    <property type="component" value="Unassembled WGS sequence"/>
</dbReference>
<dbReference type="SUPFAM" id="SSF47384">
    <property type="entry name" value="Homodimeric domain of signal transducing histidine kinase"/>
    <property type="match status" value="1"/>
</dbReference>
<feature type="region of interest" description="Disordered" evidence="5">
    <location>
        <begin position="398"/>
        <end position="440"/>
    </location>
</feature>
<feature type="compositionally biased region" description="Low complexity" evidence="5">
    <location>
        <begin position="405"/>
        <end position="417"/>
    </location>
</feature>
<keyword evidence="3" id="KW-0418">Kinase</keyword>
<feature type="modified residue" description="4-aspartylphosphate" evidence="4">
    <location>
        <position position="491"/>
    </location>
</feature>
<dbReference type="PANTHER" id="PTHR43719:SF28">
    <property type="entry name" value="PEROXIDE STRESS-ACTIVATED HISTIDINE KINASE MAK1-RELATED"/>
    <property type="match status" value="1"/>
</dbReference>
<dbReference type="InterPro" id="IPR011006">
    <property type="entry name" value="CheY-like_superfamily"/>
</dbReference>
<dbReference type="SMART" id="SM00448">
    <property type="entry name" value="REC"/>
    <property type="match status" value="1"/>
</dbReference>
<dbReference type="InterPro" id="IPR003661">
    <property type="entry name" value="HisK_dim/P_dom"/>
</dbReference>
<dbReference type="AlphaFoldDB" id="A0AAW2Z9Y8"/>
<feature type="domain" description="Response regulatory" evidence="7">
    <location>
        <begin position="441"/>
        <end position="560"/>
    </location>
</feature>
<dbReference type="Pfam" id="PF02518">
    <property type="entry name" value="HATPase_c"/>
    <property type="match status" value="1"/>
</dbReference>
<proteinExistence type="predicted"/>
<feature type="domain" description="Histidine kinase" evidence="6">
    <location>
        <begin position="149"/>
        <end position="393"/>
    </location>
</feature>
<dbReference type="InterPro" id="IPR003018">
    <property type="entry name" value="GAF"/>
</dbReference>
<evidence type="ECO:0000313" key="8">
    <source>
        <dbReference type="EMBL" id="KAL0486275.1"/>
    </source>
</evidence>
<dbReference type="InterPro" id="IPR005467">
    <property type="entry name" value="His_kinase_dom"/>
</dbReference>
<dbReference type="InterPro" id="IPR036890">
    <property type="entry name" value="HATPase_C_sf"/>
</dbReference>
<dbReference type="CDD" id="cd17546">
    <property type="entry name" value="REC_hyHK_CKI1_RcsC-like"/>
    <property type="match status" value="1"/>
</dbReference>
<keyword evidence="1 4" id="KW-0597">Phosphoprotein</keyword>
<dbReference type="Gene3D" id="3.40.50.2300">
    <property type="match status" value="1"/>
</dbReference>
<dbReference type="CDD" id="cd00082">
    <property type="entry name" value="HisKA"/>
    <property type="match status" value="1"/>
</dbReference>
<dbReference type="SUPFAM" id="SSF55781">
    <property type="entry name" value="GAF domain-like"/>
    <property type="match status" value="1"/>
</dbReference>
<keyword evidence="2" id="KW-0808">Transferase</keyword>
<accession>A0AAW2Z9Y8</accession>
<dbReference type="InterPro" id="IPR029016">
    <property type="entry name" value="GAF-like_dom_sf"/>
</dbReference>
<evidence type="ECO:0000259" key="6">
    <source>
        <dbReference type="PROSITE" id="PS50109"/>
    </source>
</evidence>
<dbReference type="SMART" id="SM00387">
    <property type="entry name" value="HATPase_c"/>
    <property type="match status" value="1"/>
</dbReference>
<name>A0AAW2Z9Y8_9EUKA</name>
<evidence type="ECO:0000259" key="7">
    <source>
        <dbReference type="PROSITE" id="PS50110"/>
    </source>
</evidence>
<keyword evidence="9" id="KW-1185">Reference proteome</keyword>
<dbReference type="Gene3D" id="3.30.565.10">
    <property type="entry name" value="Histidine kinase-like ATPase, C-terminal domain"/>
    <property type="match status" value="1"/>
</dbReference>
<dbReference type="Pfam" id="PF01590">
    <property type="entry name" value="GAF"/>
    <property type="match status" value="1"/>
</dbReference>
<dbReference type="SUPFAM" id="SSF55874">
    <property type="entry name" value="ATPase domain of HSP90 chaperone/DNA topoisomerase II/histidine kinase"/>
    <property type="match status" value="1"/>
</dbReference>
<comment type="caution">
    <text evidence="8">The sequence shown here is derived from an EMBL/GenBank/DDBJ whole genome shotgun (WGS) entry which is preliminary data.</text>
</comment>
<organism evidence="8 9">
    <name type="scientific">Acrasis kona</name>
    <dbReference type="NCBI Taxonomy" id="1008807"/>
    <lineage>
        <taxon>Eukaryota</taxon>
        <taxon>Discoba</taxon>
        <taxon>Heterolobosea</taxon>
        <taxon>Tetramitia</taxon>
        <taxon>Eutetramitia</taxon>
        <taxon>Acrasidae</taxon>
        <taxon>Acrasis</taxon>
    </lineage>
</organism>
<dbReference type="SUPFAM" id="SSF52172">
    <property type="entry name" value="CheY-like"/>
    <property type="match status" value="1"/>
</dbReference>
<evidence type="ECO:0000256" key="4">
    <source>
        <dbReference type="PROSITE-ProRule" id="PRU00169"/>
    </source>
</evidence>
<evidence type="ECO:0000313" key="9">
    <source>
        <dbReference type="Proteomes" id="UP001431209"/>
    </source>
</evidence>
<evidence type="ECO:0000256" key="5">
    <source>
        <dbReference type="SAM" id="MobiDB-lite"/>
    </source>
</evidence>
<reference evidence="8 9" key="1">
    <citation type="submission" date="2024-03" db="EMBL/GenBank/DDBJ databases">
        <title>The Acrasis kona genome and developmental transcriptomes reveal deep origins of eukaryotic multicellular pathways.</title>
        <authorList>
            <person name="Sheikh S."/>
            <person name="Fu C.-J."/>
            <person name="Brown M.W."/>
            <person name="Baldauf S.L."/>
        </authorList>
    </citation>
    <scope>NUCLEOTIDE SEQUENCE [LARGE SCALE GENOMIC DNA]</scope>
    <source>
        <strain evidence="8 9">ATCC MYA-3509</strain>
    </source>
</reference>
<dbReference type="InterPro" id="IPR001789">
    <property type="entry name" value="Sig_transdc_resp-reg_receiver"/>
</dbReference>
<dbReference type="EMBL" id="JAOPGA020001213">
    <property type="protein sequence ID" value="KAL0486275.1"/>
    <property type="molecule type" value="Genomic_DNA"/>
</dbReference>
<dbReference type="PROSITE" id="PS50110">
    <property type="entry name" value="RESPONSE_REGULATORY"/>
    <property type="match status" value="1"/>
</dbReference>
<evidence type="ECO:0000256" key="1">
    <source>
        <dbReference type="ARBA" id="ARBA00022553"/>
    </source>
</evidence>
<protein>
    <submittedName>
        <fullName evidence="8">Uncharacterized protein</fullName>
    </submittedName>
</protein>
<dbReference type="PROSITE" id="PS50109">
    <property type="entry name" value="HIS_KIN"/>
    <property type="match status" value="1"/>
</dbReference>
<dbReference type="Pfam" id="PF00072">
    <property type="entry name" value="Response_reg"/>
    <property type="match status" value="1"/>
</dbReference>